<comment type="subcellular location">
    <subcellularLocation>
        <location evidence="1">Cell membrane</location>
        <topology evidence="1">Multi-pass membrane protein</topology>
    </subcellularLocation>
</comment>
<gene>
    <name evidence="9" type="ORF">GWA01_06050</name>
</gene>
<dbReference type="Pfam" id="PF07690">
    <property type="entry name" value="MFS_1"/>
    <property type="match status" value="1"/>
</dbReference>
<keyword evidence="5 7" id="KW-1133">Transmembrane helix</keyword>
<keyword evidence="2" id="KW-0813">Transport</keyword>
<evidence type="ECO:0000256" key="3">
    <source>
        <dbReference type="ARBA" id="ARBA00022475"/>
    </source>
</evidence>
<dbReference type="RefSeq" id="WP_146793877.1">
    <property type="nucleotide sequence ID" value="NZ_BARC01000004.1"/>
</dbReference>
<keyword evidence="10" id="KW-1185">Reference proteome</keyword>
<dbReference type="PRINTS" id="PR01036">
    <property type="entry name" value="TCRTETB"/>
</dbReference>
<evidence type="ECO:0000259" key="8">
    <source>
        <dbReference type="PROSITE" id="PS50850"/>
    </source>
</evidence>
<feature type="transmembrane region" description="Helical" evidence="7">
    <location>
        <begin position="409"/>
        <end position="429"/>
    </location>
</feature>
<dbReference type="InterPro" id="IPR036259">
    <property type="entry name" value="MFS_trans_sf"/>
</dbReference>
<evidence type="ECO:0000313" key="9">
    <source>
        <dbReference type="EMBL" id="GEK92835.1"/>
    </source>
</evidence>
<evidence type="ECO:0000313" key="10">
    <source>
        <dbReference type="Proteomes" id="UP000321230"/>
    </source>
</evidence>
<feature type="transmembrane region" description="Helical" evidence="7">
    <location>
        <begin position="240"/>
        <end position="258"/>
    </location>
</feature>
<reference evidence="9 10" key="1">
    <citation type="submission" date="2019-07" db="EMBL/GenBank/DDBJ databases">
        <title>Whole genome shotgun sequence of Gluconobacter wancherniae NBRC 103581.</title>
        <authorList>
            <person name="Hosoyama A."/>
            <person name="Uohara A."/>
            <person name="Ohji S."/>
            <person name="Ichikawa N."/>
        </authorList>
    </citation>
    <scope>NUCLEOTIDE SEQUENCE [LARGE SCALE GENOMIC DNA]</scope>
    <source>
        <strain evidence="9 10">NBRC 103581</strain>
    </source>
</reference>
<name>A0A511AXA3_9PROT</name>
<dbReference type="PANTHER" id="PTHR42718:SF46">
    <property type="entry name" value="BLR6921 PROTEIN"/>
    <property type="match status" value="1"/>
</dbReference>
<evidence type="ECO:0000256" key="2">
    <source>
        <dbReference type="ARBA" id="ARBA00022448"/>
    </source>
</evidence>
<dbReference type="InterPro" id="IPR011701">
    <property type="entry name" value="MFS"/>
</dbReference>
<feature type="transmembrane region" description="Helical" evidence="7">
    <location>
        <begin position="32"/>
        <end position="54"/>
    </location>
</feature>
<evidence type="ECO:0000256" key="5">
    <source>
        <dbReference type="ARBA" id="ARBA00022989"/>
    </source>
</evidence>
<dbReference type="InterPro" id="IPR020846">
    <property type="entry name" value="MFS_dom"/>
</dbReference>
<sequence length="462" mass="48745">MKAATVNSLRGEYDPQRHAGLYGARRVKAMSAVLLSLMLSILDYAIANVALPSIAQDLHAPSSRAIWVVNAYQLANLSCLLPLAAMGARFGFARMSQFGILLFLIASVACALSHTLLELTLARALQGVGGACIMSVNIALVRFIYPHEELGRGIALNGLFIGIGVALGPSLGSLVLSVADWPWIFWINLPLAVAAMILAHLALPETPRNNVAIDTIGSLLTVASFSLCGVGLDSLMHADMIPGIGLTGGGIISWVLLLRYQRGRREPTVPVDLLARRPFLLACMVGFMGFVSSNLYIVAMPFTLASAFHRGPSMIGLLIAPWAVGVATMSFVVGRFADRFPAAVLSSIGMGITAFGFMLLFMLNMDASNLDIAWRTLLAGMGFGLFQPPNNRAIMVAAPAGREGGASGMLSVARLAGQTLGALLVAGLFTVFPHPAFICLGCAMVVSIVGCALSASRKYLVD</sequence>
<dbReference type="GO" id="GO:0005886">
    <property type="term" value="C:plasma membrane"/>
    <property type="evidence" value="ECO:0007669"/>
    <property type="project" value="UniProtKB-SubCell"/>
</dbReference>
<dbReference type="AlphaFoldDB" id="A0A511AXA3"/>
<keyword evidence="4 7" id="KW-0812">Transmembrane</keyword>
<feature type="transmembrane region" description="Helical" evidence="7">
    <location>
        <begin position="340"/>
        <end position="360"/>
    </location>
</feature>
<feature type="transmembrane region" description="Helical" evidence="7">
    <location>
        <begin position="279"/>
        <end position="302"/>
    </location>
</feature>
<keyword evidence="6 7" id="KW-0472">Membrane</keyword>
<accession>A0A511AXA3</accession>
<feature type="transmembrane region" description="Helical" evidence="7">
    <location>
        <begin position="123"/>
        <end position="145"/>
    </location>
</feature>
<feature type="transmembrane region" description="Helical" evidence="7">
    <location>
        <begin position="435"/>
        <end position="455"/>
    </location>
</feature>
<dbReference type="OrthoDB" id="9812221at2"/>
<dbReference type="EMBL" id="BJUZ01000001">
    <property type="protein sequence ID" value="GEK92835.1"/>
    <property type="molecule type" value="Genomic_DNA"/>
</dbReference>
<dbReference type="SUPFAM" id="SSF103473">
    <property type="entry name" value="MFS general substrate transporter"/>
    <property type="match status" value="1"/>
</dbReference>
<feature type="transmembrane region" description="Helical" evidence="7">
    <location>
        <begin position="154"/>
        <end position="177"/>
    </location>
</feature>
<keyword evidence="3" id="KW-1003">Cell membrane</keyword>
<feature type="transmembrane region" description="Helical" evidence="7">
    <location>
        <begin position="98"/>
        <end position="117"/>
    </location>
</feature>
<feature type="transmembrane region" description="Helical" evidence="7">
    <location>
        <begin position="314"/>
        <end position="333"/>
    </location>
</feature>
<dbReference type="Proteomes" id="UP000321230">
    <property type="component" value="Unassembled WGS sequence"/>
</dbReference>
<evidence type="ECO:0000256" key="6">
    <source>
        <dbReference type="ARBA" id="ARBA00023136"/>
    </source>
</evidence>
<comment type="caution">
    <text evidence="9">The sequence shown here is derived from an EMBL/GenBank/DDBJ whole genome shotgun (WGS) entry which is preliminary data.</text>
</comment>
<dbReference type="GO" id="GO:0022857">
    <property type="term" value="F:transmembrane transporter activity"/>
    <property type="evidence" value="ECO:0007669"/>
    <property type="project" value="InterPro"/>
</dbReference>
<organism evidence="9 10">
    <name type="scientific">Gluconobacter wancherniae NBRC 103581</name>
    <dbReference type="NCBI Taxonomy" id="656744"/>
    <lineage>
        <taxon>Bacteria</taxon>
        <taxon>Pseudomonadati</taxon>
        <taxon>Pseudomonadota</taxon>
        <taxon>Alphaproteobacteria</taxon>
        <taxon>Acetobacterales</taxon>
        <taxon>Acetobacteraceae</taxon>
        <taxon>Gluconobacter</taxon>
    </lineage>
</organism>
<feature type="transmembrane region" description="Helical" evidence="7">
    <location>
        <begin position="215"/>
        <end position="234"/>
    </location>
</feature>
<evidence type="ECO:0000256" key="7">
    <source>
        <dbReference type="SAM" id="Phobius"/>
    </source>
</evidence>
<dbReference type="PANTHER" id="PTHR42718">
    <property type="entry name" value="MAJOR FACILITATOR SUPERFAMILY MULTIDRUG TRANSPORTER MFSC"/>
    <property type="match status" value="1"/>
</dbReference>
<evidence type="ECO:0000256" key="4">
    <source>
        <dbReference type="ARBA" id="ARBA00022692"/>
    </source>
</evidence>
<evidence type="ECO:0000256" key="1">
    <source>
        <dbReference type="ARBA" id="ARBA00004651"/>
    </source>
</evidence>
<dbReference type="Gene3D" id="1.20.1720.10">
    <property type="entry name" value="Multidrug resistance protein D"/>
    <property type="match status" value="1"/>
</dbReference>
<feature type="transmembrane region" description="Helical" evidence="7">
    <location>
        <begin position="372"/>
        <end position="388"/>
    </location>
</feature>
<feature type="transmembrane region" description="Helical" evidence="7">
    <location>
        <begin position="66"/>
        <end position="86"/>
    </location>
</feature>
<feature type="domain" description="Major facilitator superfamily (MFS) profile" evidence="8">
    <location>
        <begin position="29"/>
        <end position="459"/>
    </location>
</feature>
<dbReference type="Gene3D" id="1.20.1250.20">
    <property type="entry name" value="MFS general substrate transporter like domains"/>
    <property type="match status" value="1"/>
</dbReference>
<feature type="transmembrane region" description="Helical" evidence="7">
    <location>
        <begin position="183"/>
        <end position="203"/>
    </location>
</feature>
<dbReference type="CDD" id="cd17321">
    <property type="entry name" value="MFS_MMR_MDR_like"/>
    <property type="match status" value="1"/>
</dbReference>
<protein>
    <submittedName>
        <fullName evidence="9">Multidrug MFS transporter</fullName>
    </submittedName>
</protein>
<dbReference type="PROSITE" id="PS50850">
    <property type="entry name" value="MFS"/>
    <property type="match status" value="1"/>
</dbReference>
<proteinExistence type="predicted"/>